<dbReference type="PANTHER" id="PTHR39339:SF1">
    <property type="entry name" value="CHAD DOMAIN-CONTAINING PROTEIN"/>
    <property type="match status" value="1"/>
</dbReference>
<dbReference type="PANTHER" id="PTHR39339">
    <property type="entry name" value="SLR1444 PROTEIN"/>
    <property type="match status" value="1"/>
</dbReference>
<evidence type="ECO:0000313" key="3">
    <source>
        <dbReference type="Proteomes" id="UP000199662"/>
    </source>
</evidence>
<gene>
    <name evidence="2" type="ORF">SAMN05660742_11388</name>
</gene>
<dbReference type="SMART" id="SM00880">
    <property type="entry name" value="CHAD"/>
    <property type="match status" value="1"/>
</dbReference>
<dbReference type="EMBL" id="FNZK01000013">
    <property type="protein sequence ID" value="SEJ67548.1"/>
    <property type="molecule type" value="Genomic_DNA"/>
</dbReference>
<accession>A0A1H7AQE5</accession>
<dbReference type="Proteomes" id="UP000199662">
    <property type="component" value="Unassembled WGS sequence"/>
</dbReference>
<keyword evidence="3" id="KW-1185">Reference proteome</keyword>
<sequence length="297" mass="34662">MNKKLAHKLKQKKKTDSLTTLDSFMTEAVHNTLTAQTKYFMLDGSAEGVHDLRIALRKLRAYLSFAALLYSVESQEYWKNILQSWSVRTAEIRELDVLQDEWSKAGSLLNIDSLQDPLNGYLLKHRNNLLALFSESLQTGKLTEDLQAFLFWILNEKTQVKEDSWQSYTDWRLKKWLKNLRQQLKNIDIMDNEAIHRLRIKCKKNRYILEWYSRTRKDQKAARIATVLKQLQDYLGDIHDLEPEVELLNKLGGNAQESELLKEIALLSGWQAKRAYDAFQAFSAQGKDSYCTLVLEK</sequence>
<feature type="domain" description="CHAD" evidence="1">
    <location>
        <begin position="14"/>
        <end position="284"/>
    </location>
</feature>
<dbReference type="PROSITE" id="PS51708">
    <property type="entry name" value="CHAD"/>
    <property type="match status" value="1"/>
</dbReference>
<proteinExistence type="predicted"/>
<organism evidence="2 3">
    <name type="scientific">Propionispira arboris</name>
    <dbReference type="NCBI Taxonomy" id="84035"/>
    <lineage>
        <taxon>Bacteria</taxon>
        <taxon>Bacillati</taxon>
        <taxon>Bacillota</taxon>
        <taxon>Negativicutes</taxon>
        <taxon>Selenomonadales</taxon>
        <taxon>Selenomonadaceae</taxon>
        <taxon>Propionispira</taxon>
    </lineage>
</organism>
<name>A0A1H7AQE5_9FIRM</name>
<dbReference type="InterPro" id="IPR007899">
    <property type="entry name" value="CHAD_dom"/>
</dbReference>
<dbReference type="Pfam" id="PF05235">
    <property type="entry name" value="CHAD"/>
    <property type="match status" value="1"/>
</dbReference>
<dbReference type="RefSeq" id="WP_091832586.1">
    <property type="nucleotide sequence ID" value="NZ_FNZK01000013.1"/>
</dbReference>
<protein>
    <submittedName>
        <fullName evidence="2">CHAD domain-containing protein</fullName>
    </submittedName>
</protein>
<dbReference type="AlphaFoldDB" id="A0A1H7AQE5"/>
<evidence type="ECO:0000313" key="2">
    <source>
        <dbReference type="EMBL" id="SEJ67548.1"/>
    </source>
</evidence>
<reference evidence="2 3" key="1">
    <citation type="submission" date="2016-10" db="EMBL/GenBank/DDBJ databases">
        <authorList>
            <person name="de Groot N.N."/>
        </authorList>
    </citation>
    <scope>NUCLEOTIDE SEQUENCE [LARGE SCALE GENOMIC DNA]</scope>
    <source>
        <strain evidence="2 3">DSM 2179</strain>
    </source>
</reference>
<dbReference type="Gene3D" id="1.40.20.10">
    <property type="entry name" value="CHAD domain"/>
    <property type="match status" value="1"/>
</dbReference>
<evidence type="ECO:0000259" key="1">
    <source>
        <dbReference type="PROSITE" id="PS51708"/>
    </source>
</evidence>
<dbReference type="InterPro" id="IPR038186">
    <property type="entry name" value="CHAD_dom_sf"/>
</dbReference>